<dbReference type="InterPro" id="IPR046611">
    <property type="entry name" value="DUF6670"/>
</dbReference>
<gene>
    <name evidence="1" type="ORF">KV112_11415</name>
</gene>
<reference evidence="1 2" key="1">
    <citation type="submission" date="2023-12" db="EMBL/GenBank/DDBJ databases">
        <title>Description of new species of Mycobacterium terrae complex isolated from sewage at the Sao Paulo Zoological Park Foundation in Brazil.</title>
        <authorList>
            <person name="Romagnoli C.L."/>
            <person name="Conceicao E.C."/>
            <person name="Machado E."/>
            <person name="Barreto L.B.P.F."/>
            <person name="Sharma A."/>
            <person name="Silva N.M."/>
            <person name="Marques L.E."/>
            <person name="Juliana M.A."/>
            <person name="Lourenco M.C.S."/>
            <person name="Digiampietri L.A."/>
            <person name="Suffys P.N."/>
            <person name="Viana-Niero C."/>
        </authorList>
    </citation>
    <scope>NUCLEOTIDE SEQUENCE [LARGE SCALE GENOMIC DNA]</scope>
    <source>
        <strain evidence="1 2">MYC123</strain>
    </source>
</reference>
<dbReference type="Pfam" id="PF20375">
    <property type="entry name" value="DUF6670"/>
    <property type="match status" value="1"/>
</dbReference>
<evidence type="ECO:0000313" key="1">
    <source>
        <dbReference type="EMBL" id="MEB3050339.1"/>
    </source>
</evidence>
<dbReference type="EMBL" id="JAYJJT010000011">
    <property type="protein sequence ID" value="MEB3050339.1"/>
    <property type="molecule type" value="Genomic_DNA"/>
</dbReference>
<organism evidence="1 2">
    <name type="scientific">[Mycobacterium] zoologicum</name>
    <dbReference type="NCBI Taxonomy" id="2872311"/>
    <lineage>
        <taxon>Bacteria</taxon>
        <taxon>Bacillati</taxon>
        <taxon>Actinomycetota</taxon>
        <taxon>Actinomycetes</taxon>
        <taxon>Mycobacteriales</taxon>
        <taxon>Mycobacteriaceae</taxon>
        <taxon>Mycolicibacter</taxon>
    </lineage>
</organism>
<name>A0ABU5YN02_9MYCO</name>
<comment type="caution">
    <text evidence="1">The sequence shown here is derived from an EMBL/GenBank/DDBJ whole genome shotgun (WGS) entry which is preliminary data.</text>
</comment>
<dbReference type="SUPFAM" id="SSF159245">
    <property type="entry name" value="AttH-like"/>
    <property type="match status" value="1"/>
</dbReference>
<evidence type="ECO:0000313" key="2">
    <source>
        <dbReference type="Proteomes" id="UP001299046"/>
    </source>
</evidence>
<dbReference type="Proteomes" id="UP001299046">
    <property type="component" value="Unassembled WGS sequence"/>
</dbReference>
<protein>
    <submittedName>
        <fullName evidence="1">DUF6670 family protein</fullName>
    </submittedName>
</protein>
<sequence length="357" mass="39975">MMDRVVSRALAATVLRVTPPVDRRMANSCRALPAGYRMRPHLDSRLWAWTHFGVFVPRLPDPYRYINTMTLLGATGTEIFDNDALAAPDVRNTSTVFSSTAYADQHHYRAYDAATECAFADDGSMLRWGDDLELDIRLPEVRVRGRYATFSLDLDLTVTRQASFFVDTPIYQHLSLLAPYRGTITDGAGETAIRGLGTFEYARCAGHQGLSRKPVPARLKLPVDFFTYQVLQLDDRTQLLLTKVSARGHTACLLAHLRVLGGETTVFDDVDFDVTYQDEPAVDRWGRRMRLPAGLRWVVRDRGQEILTVDGAVDSPMRFGHGRGYSGAYSYTAKFRGEPVEGSGYIEWVDVRPATGP</sequence>
<proteinExistence type="predicted"/>
<keyword evidence="2" id="KW-1185">Reference proteome</keyword>
<accession>A0ABU5YN02</accession>